<dbReference type="Proteomes" id="UP000507470">
    <property type="component" value="Unassembled WGS sequence"/>
</dbReference>
<dbReference type="SUPFAM" id="SSF54001">
    <property type="entry name" value="Cysteine proteinases"/>
    <property type="match status" value="1"/>
</dbReference>
<evidence type="ECO:0000313" key="3">
    <source>
        <dbReference type="Proteomes" id="UP000507470"/>
    </source>
</evidence>
<organism evidence="2 3">
    <name type="scientific">Mytilus coruscus</name>
    <name type="common">Sea mussel</name>
    <dbReference type="NCBI Taxonomy" id="42192"/>
    <lineage>
        <taxon>Eukaryota</taxon>
        <taxon>Metazoa</taxon>
        <taxon>Spiralia</taxon>
        <taxon>Lophotrochozoa</taxon>
        <taxon>Mollusca</taxon>
        <taxon>Bivalvia</taxon>
        <taxon>Autobranchia</taxon>
        <taxon>Pteriomorphia</taxon>
        <taxon>Mytilida</taxon>
        <taxon>Mytiloidea</taxon>
        <taxon>Mytilidae</taxon>
        <taxon>Mytilinae</taxon>
        <taxon>Mytilus</taxon>
    </lineage>
</organism>
<protein>
    <recommendedName>
        <fullName evidence="4">USP domain-containing protein</fullName>
    </recommendedName>
</protein>
<dbReference type="EMBL" id="CACVKT020003687">
    <property type="protein sequence ID" value="CAC5385098.1"/>
    <property type="molecule type" value="Genomic_DNA"/>
</dbReference>
<evidence type="ECO:0000256" key="1">
    <source>
        <dbReference type="SAM" id="MobiDB-lite"/>
    </source>
</evidence>
<gene>
    <name evidence="2" type="ORF">MCOR_20677</name>
</gene>
<keyword evidence="3" id="KW-1185">Reference proteome</keyword>
<dbReference type="InterPro" id="IPR038765">
    <property type="entry name" value="Papain-like_cys_pep_sf"/>
</dbReference>
<feature type="compositionally biased region" description="Basic and acidic residues" evidence="1">
    <location>
        <begin position="139"/>
        <end position="173"/>
    </location>
</feature>
<accession>A0A6J8BM53</accession>
<proteinExistence type="predicted"/>
<dbReference type="AlphaFoldDB" id="A0A6J8BM53"/>
<name>A0A6J8BM53_MYTCO</name>
<sequence>MFQYFVKLCYTYRFRGKIKGNLLHSLINSFRQKDIGKRFQILKDIELDGKTTERLDEISVQLKDHITAVQELAVLKYIKSGHRAVTRKGMRTKTIEESSDKKQATTKDNQLIGKYQKTPSVMTIKNLKDKSTVTPKKTVHNDKSVNKVEAKGNVEKESDCQNTDKTDDKQTRMSEDDIRLTNTLKDLKNNKYFQDVYRGIAREYNDQSYLQLVKDSRSGLENVGESCWFNSVVQMFSNTKFMRKINEQFHMELSYKETSEQYWMSLTKLEKETK</sequence>
<dbReference type="Gene3D" id="3.90.70.10">
    <property type="entry name" value="Cysteine proteinases"/>
    <property type="match status" value="1"/>
</dbReference>
<evidence type="ECO:0000313" key="2">
    <source>
        <dbReference type="EMBL" id="CAC5385098.1"/>
    </source>
</evidence>
<reference evidence="2 3" key="1">
    <citation type="submission" date="2020-06" db="EMBL/GenBank/DDBJ databases">
        <authorList>
            <person name="Li R."/>
            <person name="Bekaert M."/>
        </authorList>
    </citation>
    <scope>NUCLEOTIDE SEQUENCE [LARGE SCALE GENOMIC DNA]</scope>
    <source>
        <strain evidence="3">wild</strain>
    </source>
</reference>
<feature type="region of interest" description="Disordered" evidence="1">
    <location>
        <begin position="127"/>
        <end position="173"/>
    </location>
</feature>
<evidence type="ECO:0008006" key="4">
    <source>
        <dbReference type="Google" id="ProtNLM"/>
    </source>
</evidence>